<feature type="transmembrane region" description="Helical" evidence="1">
    <location>
        <begin position="98"/>
        <end position="114"/>
    </location>
</feature>
<dbReference type="EMBL" id="JADRCP010000001">
    <property type="protein sequence ID" value="MBK5174931.1"/>
    <property type="molecule type" value="Genomic_DNA"/>
</dbReference>
<feature type="transmembrane region" description="Helical" evidence="1">
    <location>
        <begin position="36"/>
        <end position="64"/>
    </location>
</feature>
<accession>A0A9D7AFA9</accession>
<feature type="transmembrane region" description="Helical" evidence="1">
    <location>
        <begin position="126"/>
        <end position="143"/>
    </location>
</feature>
<protein>
    <submittedName>
        <fullName evidence="3">Uncharacterized protein</fullName>
    </submittedName>
</protein>
<keyword evidence="1" id="KW-1133">Transmembrane helix</keyword>
<keyword evidence="1" id="KW-0472">Membrane</keyword>
<dbReference type="EMBL" id="JADRCQ010000001">
    <property type="protein sequence ID" value="MBK5071622.1"/>
    <property type="molecule type" value="Genomic_DNA"/>
</dbReference>
<dbReference type="Proteomes" id="UP001296969">
    <property type="component" value="Unassembled WGS sequence"/>
</dbReference>
<sequence length="155" mass="17412">MRKKNIGQTDTPLENINLAEVSKVFRQAIIRAQYTALLCGLSGMLFIEISPLFGMVGFLAGLWLMGRYRFSSQRALLFRYAKTLPASHAIWLELSPRGMWLFVLCLVMVCAVLGRDGWAMWPHVNGFAAFGTLAGLFGFYGWYRGLQLLRTADAP</sequence>
<keyword evidence="1" id="KW-0812">Transmembrane</keyword>
<evidence type="ECO:0000313" key="4">
    <source>
        <dbReference type="Proteomes" id="UP000807542"/>
    </source>
</evidence>
<dbReference type="Proteomes" id="UP000807542">
    <property type="component" value="Unassembled WGS sequence"/>
</dbReference>
<keyword evidence="5" id="KW-1185">Reference proteome</keyword>
<organism evidence="3 4">
    <name type="scientific">Limnobaculum xujianqingii</name>
    <dbReference type="NCBI Taxonomy" id="2738837"/>
    <lineage>
        <taxon>Bacteria</taxon>
        <taxon>Pseudomonadati</taxon>
        <taxon>Pseudomonadota</taxon>
        <taxon>Gammaproteobacteria</taxon>
        <taxon>Enterobacterales</taxon>
        <taxon>Budviciaceae</taxon>
        <taxon>Limnobaculum</taxon>
    </lineage>
</organism>
<evidence type="ECO:0000256" key="1">
    <source>
        <dbReference type="SAM" id="Phobius"/>
    </source>
</evidence>
<evidence type="ECO:0000313" key="3">
    <source>
        <dbReference type="EMBL" id="MBK5174931.1"/>
    </source>
</evidence>
<comment type="caution">
    <text evidence="3">The sequence shown here is derived from an EMBL/GenBank/DDBJ whole genome shotgun (WGS) entry which is preliminary data.</text>
</comment>
<proteinExistence type="predicted"/>
<dbReference type="RefSeq" id="WP_228396957.1">
    <property type="nucleotide sequence ID" value="NZ_JADRCP010000001.1"/>
</dbReference>
<gene>
    <name evidence="3" type="ORF">I2492_01155</name>
    <name evidence="2" type="ORF">I2493_01155</name>
</gene>
<evidence type="ECO:0000313" key="2">
    <source>
        <dbReference type="EMBL" id="MBK5071622.1"/>
    </source>
</evidence>
<evidence type="ECO:0000313" key="5">
    <source>
        <dbReference type="Proteomes" id="UP001296969"/>
    </source>
</evidence>
<reference evidence="3 5" key="1">
    <citation type="submission" date="2020-11" db="EMBL/GenBank/DDBJ databases">
        <title>Insectihabitans protaetiae gen. nov. sp. nov. and Insectihabitans allomyrinae sp. nov., isolated from larvae of Protaetia brevitarsis seulensis and Allomyrina dichotoma, respectively.</title>
        <authorList>
            <person name="Lee S.D."/>
            <person name="Byeon Y.-S."/>
            <person name="Kim S.-M."/>
            <person name="Yang H.L."/>
            <person name="Kim I.S."/>
        </authorList>
    </citation>
    <scope>NUCLEOTIDE SEQUENCE</scope>
    <source>
        <strain evidence="3">CWB-B4</strain>
        <strain evidence="2 5">CWB-B43</strain>
    </source>
</reference>
<name>A0A9D7AFA9_9GAMM</name>
<dbReference type="AlphaFoldDB" id="A0A9D7AFA9"/>